<evidence type="ECO:0000256" key="3">
    <source>
        <dbReference type="ARBA" id="ARBA00022516"/>
    </source>
</evidence>
<keyword evidence="4 10" id="KW-0812">Transmembrane</keyword>
<accession>A0A8S4I233</accession>
<dbReference type="GO" id="GO:0005777">
    <property type="term" value="C:peroxisome"/>
    <property type="evidence" value="ECO:0007669"/>
    <property type="project" value="TreeGrafter"/>
</dbReference>
<dbReference type="InterPro" id="IPR013120">
    <property type="entry name" value="FAR_NAD-bd"/>
</dbReference>
<feature type="non-terminal residue" evidence="13">
    <location>
        <position position="537"/>
    </location>
</feature>
<feature type="domain" description="Thioester reductase (TE)" evidence="12">
    <location>
        <begin position="41"/>
        <end position="322"/>
    </location>
</feature>
<evidence type="ECO:0000256" key="10">
    <source>
        <dbReference type="RuleBase" id="RU363097"/>
    </source>
</evidence>
<comment type="catalytic activity">
    <reaction evidence="9 10">
        <text>a long-chain fatty acyl-CoA + 2 NADPH + 2 H(+) = a long-chain primary fatty alcohol + 2 NADP(+) + CoA</text>
        <dbReference type="Rhea" id="RHEA:52716"/>
        <dbReference type="ChEBI" id="CHEBI:15378"/>
        <dbReference type="ChEBI" id="CHEBI:57287"/>
        <dbReference type="ChEBI" id="CHEBI:57783"/>
        <dbReference type="ChEBI" id="CHEBI:58349"/>
        <dbReference type="ChEBI" id="CHEBI:77396"/>
        <dbReference type="ChEBI" id="CHEBI:83139"/>
        <dbReference type="EC" id="1.2.1.84"/>
    </reaction>
</comment>
<dbReference type="FunFam" id="3.40.50.720:FF:000143">
    <property type="entry name" value="Fatty acyl-CoA reductase"/>
    <property type="match status" value="1"/>
</dbReference>
<keyword evidence="14" id="KW-1185">Reference proteome</keyword>
<dbReference type="AlphaFoldDB" id="A0A8S4I233"/>
<comment type="subcellular location">
    <subcellularLocation>
        <location evidence="1">Membrane</location>
        <topology evidence="1">Multi-pass membrane protein</topology>
    </subcellularLocation>
</comment>
<keyword evidence="6 10" id="KW-1133">Transmembrane helix</keyword>
<evidence type="ECO:0000256" key="9">
    <source>
        <dbReference type="ARBA" id="ARBA00052530"/>
    </source>
</evidence>
<evidence type="ECO:0000313" key="13">
    <source>
        <dbReference type="EMBL" id="CAH0712960.1"/>
    </source>
</evidence>
<dbReference type="CDD" id="cd05236">
    <property type="entry name" value="FAR-N_SDR_e"/>
    <property type="match status" value="1"/>
</dbReference>
<dbReference type="InterPro" id="IPR033640">
    <property type="entry name" value="FAR_C"/>
</dbReference>
<proteinExistence type="inferred from homology"/>
<keyword evidence="8 10" id="KW-0472">Membrane</keyword>
<dbReference type="SUPFAM" id="SSF51735">
    <property type="entry name" value="NAD(P)-binding Rossmann-fold domains"/>
    <property type="match status" value="1"/>
</dbReference>
<evidence type="ECO:0000256" key="8">
    <source>
        <dbReference type="ARBA" id="ARBA00023136"/>
    </source>
</evidence>
<protein>
    <recommendedName>
        <fullName evidence="10">Fatty acyl-CoA reductase</fullName>
        <ecNumber evidence="10">1.2.1.84</ecNumber>
    </recommendedName>
</protein>
<keyword evidence="10" id="KW-0560">Oxidoreductase</keyword>
<feature type="domain" description="Fatty acyl-CoA reductase C-terminal" evidence="11">
    <location>
        <begin position="403"/>
        <end position="495"/>
    </location>
</feature>
<name>A0A8S4I233_9NEOP</name>
<gene>
    <name evidence="13" type="ORF">BINO364_LOCUS170</name>
</gene>
<dbReference type="GO" id="GO:0080019">
    <property type="term" value="F:alcohol-forming very long-chain fatty acyl-CoA reductase activity"/>
    <property type="evidence" value="ECO:0007669"/>
    <property type="project" value="InterPro"/>
</dbReference>
<dbReference type="PANTHER" id="PTHR11011:SF60">
    <property type="entry name" value="FATTY ACYL-COA REDUCTASE-RELATED"/>
    <property type="match status" value="1"/>
</dbReference>
<evidence type="ECO:0000256" key="2">
    <source>
        <dbReference type="ARBA" id="ARBA00005928"/>
    </source>
</evidence>
<keyword evidence="5 10" id="KW-0521">NADP</keyword>
<keyword evidence="3 10" id="KW-0444">Lipid biosynthesis</keyword>
<dbReference type="GO" id="GO:0035336">
    <property type="term" value="P:long-chain fatty-acyl-CoA metabolic process"/>
    <property type="evidence" value="ECO:0007669"/>
    <property type="project" value="TreeGrafter"/>
</dbReference>
<dbReference type="EMBL" id="OV170221">
    <property type="protein sequence ID" value="CAH0712960.1"/>
    <property type="molecule type" value="Genomic_DNA"/>
</dbReference>
<evidence type="ECO:0000259" key="12">
    <source>
        <dbReference type="Pfam" id="PF07993"/>
    </source>
</evidence>
<evidence type="ECO:0000256" key="6">
    <source>
        <dbReference type="ARBA" id="ARBA00022989"/>
    </source>
</evidence>
<reference evidence="13" key="1">
    <citation type="submission" date="2021-12" db="EMBL/GenBank/DDBJ databases">
        <authorList>
            <person name="Martin H S."/>
        </authorList>
    </citation>
    <scope>NUCLEOTIDE SEQUENCE</scope>
</reference>
<dbReference type="GO" id="GO:0016020">
    <property type="term" value="C:membrane"/>
    <property type="evidence" value="ECO:0007669"/>
    <property type="project" value="UniProtKB-SubCell"/>
</dbReference>
<sequence>MRHDRIGFKRINRRKNDQPHIMEDSEESQIQKMFSGSTIFLTGGTGFLGKLLIEKLLRSCPKIKKLYVLIRQKKNKDTKKRLQEQFDDVLYDKLRNKMPDFLQKIDILEGDMGQVNMGMSDADRSKLTNEVDFIFHGAATVRFDETLKTAVEINVRGTREMLQLAHECSKLRAFVHISTAYWYIFCIKACIFVSNCHLNEIDEKFYGINLSGDMLIDLVENIDENILKNITPGLLDNLPNTYTYSKLAAEDIIQKHSQGLPVAIFRPSIVISTACEPLPGWIDNMYGPTGVIAGVGVGLIHVLNYNLQVKTDLVPGDYVVNGVIAAAWKTAKDYPANDEHSDLANSPLIYNYVSSEQNPLIMGTFINYAVAYGAQVPTMQAIWMNIFWITSSKFLFNLYFLLLHSIPALIVDTIAILIGKKPLLRPAYKKIRKYLEVISYFTLREWKFHNKNTVSLLKELDDADKHTFNFDIESLKWEEYCKDYLLGMRLYLVKDPLETLPQARKKQLKLKLAHYFLVSVIALGLLAFMWILVRLFI</sequence>
<dbReference type="PANTHER" id="PTHR11011">
    <property type="entry name" value="MALE STERILITY PROTEIN 2-RELATED"/>
    <property type="match status" value="1"/>
</dbReference>
<dbReference type="EC" id="1.2.1.84" evidence="10"/>
<comment type="function">
    <text evidence="10">Catalyzes the reduction of fatty acyl-CoA to fatty alcohols.</text>
</comment>
<evidence type="ECO:0000256" key="1">
    <source>
        <dbReference type="ARBA" id="ARBA00004141"/>
    </source>
</evidence>
<keyword evidence="7 10" id="KW-0443">Lipid metabolism</keyword>
<dbReference type="CDD" id="cd09071">
    <property type="entry name" value="FAR_C"/>
    <property type="match status" value="1"/>
</dbReference>
<evidence type="ECO:0000256" key="5">
    <source>
        <dbReference type="ARBA" id="ARBA00022857"/>
    </source>
</evidence>
<evidence type="ECO:0000313" key="14">
    <source>
        <dbReference type="Proteomes" id="UP000838878"/>
    </source>
</evidence>
<dbReference type="InterPro" id="IPR026055">
    <property type="entry name" value="FAR"/>
</dbReference>
<dbReference type="Gene3D" id="3.40.50.720">
    <property type="entry name" value="NAD(P)-binding Rossmann-like Domain"/>
    <property type="match status" value="1"/>
</dbReference>
<dbReference type="Proteomes" id="UP000838878">
    <property type="component" value="Chromosome 1"/>
</dbReference>
<evidence type="ECO:0000256" key="4">
    <source>
        <dbReference type="ARBA" id="ARBA00022692"/>
    </source>
</evidence>
<evidence type="ECO:0000256" key="7">
    <source>
        <dbReference type="ARBA" id="ARBA00023098"/>
    </source>
</evidence>
<organism evidence="13 14">
    <name type="scientific">Brenthis ino</name>
    <name type="common">lesser marbled fritillary</name>
    <dbReference type="NCBI Taxonomy" id="405034"/>
    <lineage>
        <taxon>Eukaryota</taxon>
        <taxon>Metazoa</taxon>
        <taxon>Ecdysozoa</taxon>
        <taxon>Arthropoda</taxon>
        <taxon>Hexapoda</taxon>
        <taxon>Insecta</taxon>
        <taxon>Pterygota</taxon>
        <taxon>Neoptera</taxon>
        <taxon>Endopterygota</taxon>
        <taxon>Lepidoptera</taxon>
        <taxon>Glossata</taxon>
        <taxon>Ditrysia</taxon>
        <taxon>Papilionoidea</taxon>
        <taxon>Nymphalidae</taxon>
        <taxon>Heliconiinae</taxon>
        <taxon>Argynnini</taxon>
        <taxon>Brenthis</taxon>
    </lineage>
</organism>
<dbReference type="Pfam" id="PF03015">
    <property type="entry name" value="Sterile"/>
    <property type="match status" value="1"/>
</dbReference>
<dbReference type="InterPro" id="IPR036291">
    <property type="entry name" value="NAD(P)-bd_dom_sf"/>
</dbReference>
<feature type="transmembrane region" description="Helical" evidence="10">
    <location>
        <begin position="365"/>
        <end position="388"/>
    </location>
</feature>
<feature type="transmembrane region" description="Helical" evidence="10">
    <location>
        <begin position="394"/>
        <end position="419"/>
    </location>
</feature>
<feature type="transmembrane region" description="Helical" evidence="10">
    <location>
        <begin position="512"/>
        <end position="533"/>
    </location>
</feature>
<dbReference type="OrthoDB" id="429813at2759"/>
<dbReference type="Pfam" id="PF07993">
    <property type="entry name" value="NAD_binding_4"/>
    <property type="match status" value="1"/>
</dbReference>
<comment type="similarity">
    <text evidence="2 10">Belongs to the fatty acyl-CoA reductase family.</text>
</comment>
<evidence type="ECO:0000259" key="11">
    <source>
        <dbReference type="Pfam" id="PF03015"/>
    </source>
</evidence>
<dbReference type="GO" id="GO:0102965">
    <property type="term" value="F:alcohol-forming long-chain fatty acyl-CoA reductase activity"/>
    <property type="evidence" value="ECO:0007669"/>
    <property type="project" value="UniProtKB-EC"/>
</dbReference>